<name>A0A329UVQ4_9FIRM</name>
<dbReference type="EMBL" id="PRLF01000003">
    <property type="protein sequence ID" value="RAW66429.1"/>
    <property type="molecule type" value="Genomic_DNA"/>
</dbReference>
<reference evidence="1 2" key="1">
    <citation type="submission" date="2018-02" db="EMBL/GenBank/DDBJ databases">
        <title>Complete genome sequencing of Faecalibacterium prausnitzii strains isolated from the human gut.</title>
        <authorList>
            <person name="Fitzgerald B.C."/>
            <person name="Shkoporov A.N."/>
            <person name="Ross P.R."/>
            <person name="Hill C."/>
        </authorList>
    </citation>
    <scope>NUCLEOTIDE SEQUENCE [LARGE SCALE GENOMIC DNA]</scope>
    <source>
        <strain evidence="1 2">APC924/119</strain>
    </source>
</reference>
<proteinExistence type="predicted"/>
<dbReference type="AlphaFoldDB" id="A0A329UVQ4"/>
<accession>A0A329UVQ4</accession>
<sequence length="126" mass="14138">MFGKKKAPLPEGIRLMHYEGLPGFAQDAPCFMEQTAEALVFRRVEGPSVTLPLAKVDSLDIMDERNFAAKYRGTSPNTSRTNAVKWYAVFTYGDKHVAVWFFGGKESKELYALKKQIDSTGQDITL</sequence>
<dbReference type="Proteomes" id="UP000250550">
    <property type="component" value="Unassembled WGS sequence"/>
</dbReference>
<evidence type="ECO:0000313" key="2">
    <source>
        <dbReference type="Proteomes" id="UP000250550"/>
    </source>
</evidence>
<dbReference type="RefSeq" id="WP_112121031.1">
    <property type="nucleotide sequence ID" value="NZ_PRLF01000003.1"/>
</dbReference>
<gene>
    <name evidence="1" type="ORF">C4N21_03745</name>
</gene>
<protein>
    <submittedName>
        <fullName evidence="1">Uncharacterized protein</fullName>
    </submittedName>
</protein>
<comment type="caution">
    <text evidence="1">The sequence shown here is derived from an EMBL/GenBank/DDBJ whole genome shotgun (WGS) entry which is preliminary data.</text>
</comment>
<organism evidence="1 2">
    <name type="scientific">Faecalibacterium prausnitzii</name>
    <dbReference type="NCBI Taxonomy" id="853"/>
    <lineage>
        <taxon>Bacteria</taxon>
        <taxon>Bacillati</taxon>
        <taxon>Bacillota</taxon>
        <taxon>Clostridia</taxon>
        <taxon>Eubacteriales</taxon>
        <taxon>Oscillospiraceae</taxon>
        <taxon>Faecalibacterium</taxon>
    </lineage>
</organism>
<evidence type="ECO:0000313" key="1">
    <source>
        <dbReference type="EMBL" id="RAW66429.1"/>
    </source>
</evidence>